<sequence>MEPSYYQAHGGSSAASAGNPPPMPTTAMQMPPMPFSTPDPTLRSVPAPAALTIVPPAARGMPSPPHPPRDPSPTEAFIPIMHRRAPSPPPPVVIPPPMSNSAHNNPKIAIPPIPASPDSDDDGFTPVTPASAGGIGNSSSNNLRSPRSGGGAGLRAFDALGIPVVVAAINRGILGRVRSRKVTIVDPSKEDYRDGDGDDDTEFEDVSPLTPTARDRDVEKGGVGAVGNGKDRKTMRRTLAGIIEGWWDLGLLERGKSLKRKG</sequence>
<protein>
    <submittedName>
        <fullName evidence="2">Uncharacterized protein</fullName>
    </submittedName>
</protein>
<dbReference type="AlphaFoldDB" id="A0AAN9V992"/>
<comment type="caution">
    <text evidence="2">The sequence shown here is derived from an EMBL/GenBank/DDBJ whole genome shotgun (WGS) entry which is preliminary data.</text>
</comment>
<feature type="compositionally biased region" description="Low complexity" evidence="1">
    <location>
        <begin position="137"/>
        <end position="147"/>
    </location>
</feature>
<keyword evidence="3" id="KW-1185">Reference proteome</keyword>
<feature type="compositionally biased region" description="Pro residues" evidence="1">
    <location>
        <begin position="86"/>
        <end position="98"/>
    </location>
</feature>
<accession>A0AAN9V992</accession>
<reference evidence="2 3" key="1">
    <citation type="submission" date="2024-02" db="EMBL/GenBank/DDBJ databases">
        <title>De novo assembly and annotation of 12 fungi associated with fruit tree decline syndrome in Ontario, Canada.</title>
        <authorList>
            <person name="Sulman M."/>
            <person name="Ellouze W."/>
            <person name="Ilyukhin E."/>
        </authorList>
    </citation>
    <scope>NUCLEOTIDE SEQUENCE [LARGE SCALE GENOMIC DNA]</scope>
    <source>
        <strain evidence="2 3">M11/M66-122</strain>
    </source>
</reference>
<dbReference type="Proteomes" id="UP001320420">
    <property type="component" value="Unassembled WGS sequence"/>
</dbReference>
<gene>
    <name evidence="2" type="ORF">SLS62_000900</name>
</gene>
<name>A0AAN9V992_9PEZI</name>
<evidence type="ECO:0000313" key="2">
    <source>
        <dbReference type="EMBL" id="KAK7756884.1"/>
    </source>
</evidence>
<feature type="region of interest" description="Disordered" evidence="1">
    <location>
        <begin position="1"/>
        <end position="149"/>
    </location>
</feature>
<evidence type="ECO:0000313" key="3">
    <source>
        <dbReference type="Proteomes" id="UP001320420"/>
    </source>
</evidence>
<proteinExistence type="predicted"/>
<evidence type="ECO:0000256" key="1">
    <source>
        <dbReference type="SAM" id="MobiDB-lite"/>
    </source>
</evidence>
<organism evidence="2 3">
    <name type="scientific">Diatrype stigma</name>
    <dbReference type="NCBI Taxonomy" id="117547"/>
    <lineage>
        <taxon>Eukaryota</taxon>
        <taxon>Fungi</taxon>
        <taxon>Dikarya</taxon>
        <taxon>Ascomycota</taxon>
        <taxon>Pezizomycotina</taxon>
        <taxon>Sordariomycetes</taxon>
        <taxon>Xylariomycetidae</taxon>
        <taxon>Xylariales</taxon>
        <taxon>Diatrypaceae</taxon>
        <taxon>Diatrype</taxon>
    </lineage>
</organism>
<dbReference type="EMBL" id="JAKJXP020000004">
    <property type="protein sequence ID" value="KAK7756884.1"/>
    <property type="molecule type" value="Genomic_DNA"/>
</dbReference>